<reference evidence="2" key="1">
    <citation type="journal article" date="2006" name="PLoS Biol.">
        <title>Macronuclear genome sequence of the ciliate Tetrahymena thermophila, a model eukaryote.</title>
        <authorList>
            <person name="Eisen J.A."/>
            <person name="Coyne R.S."/>
            <person name="Wu M."/>
            <person name="Wu D."/>
            <person name="Thiagarajan M."/>
            <person name="Wortman J.R."/>
            <person name="Badger J.H."/>
            <person name="Ren Q."/>
            <person name="Amedeo P."/>
            <person name="Jones K.M."/>
            <person name="Tallon L.J."/>
            <person name="Delcher A.L."/>
            <person name="Salzberg S.L."/>
            <person name="Silva J.C."/>
            <person name="Haas B.J."/>
            <person name="Majoros W.H."/>
            <person name="Farzad M."/>
            <person name="Carlton J.M."/>
            <person name="Smith R.K. Jr."/>
            <person name="Garg J."/>
            <person name="Pearlman R.E."/>
            <person name="Karrer K.M."/>
            <person name="Sun L."/>
            <person name="Manning G."/>
            <person name="Elde N.C."/>
            <person name="Turkewitz A.P."/>
            <person name="Asai D.J."/>
            <person name="Wilkes D.E."/>
            <person name="Wang Y."/>
            <person name="Cai H."/>
            <person name="Collins K."/>
            <person name="Stewart B.A."/>
            <person name="Lee S.R."/>
            <person name="Wilamowska K."/>
            <person name="Weinberg Z."/>
            <person name="Ruzzo W.L."/>
            <person name="Wloga D."/>
            <person name="Gaertig J."/>
            <person name="Frankel J."/>
            <person name="Tsao C.-C."/>
            <person name="Gorovsky M.A."/>
            <person name="Keeling P.J."/>
            <person name="Waller R.F."/>
            <person name="Patron N.J."/>
            <person name="Cherry J.M."/>
            <person name="Stover N.A."/>
            <person name="Krieger C.J."/>
            <person name="del Toro C."/>
            <person name="Ryder H.F."/>
            <person name="Williamson S.C."/>
            <person name="Barbeau R.A."/>
            <person name="Hamilton E.P."/>
            <person name="Orias E."/>
        </authorList>
    </citation>
    <scope>NUCLEOTIDE SEQUENCE [LARGE SCALE GENOMIC DNA]</scope>
    <source>
        <strain evidence="2">SB210</strain>
    </source>
</reference>
<proteinExistence type="predicted"/>
<dbReference type="GeneID" id="7834960"/>
<name>Q22P14_TETTS</name>
<gene>
    <name evidence="1" type="ORF">TTHERM_00415810</name>
</gene>
<keyword evidence="2" id="KW-1185">Reference proteome</keyword>
<accession>Q22P14</accession>
<sequence length="227" mass="26811">MHKWKHKISRLYKLNNKIMKIDISDVHEASQALLGISQELTNCGKLEQILLNVCVDYSEQQYEDLGKAIKQCKMINLFINNPFHTPNLKKFIKQISYLNKVELLELYLQQNWYNKNLSLYFENLQEIAKLSNLKTLIISLNNSREFINMKSDVKKIQQFGDQISNLKNLIYIKIDFGPINTYNKYSGVELDNQIILPLRSFFIKNKKIILIKISYNRFDPYEGSTYE</sequence>
<dbReference type="AlphaFoldDB" id="Q22P14"/>
<dbReference type="RefSeq" id="XP_001007242.2">
    <property type="nucleotide sequence ID" value="XM_001007242.2"/>
</dbReference>
<dbReference type="KEGG" id="tet:TTHERM_00415810"/>
<dbReference type="Proteomes" id="UP000009168">
    <property type="component" value="Unassembled WGS sequence"/>
</dbReference>
<evidence type="ECO:0000313" key="1">
    <source>
        <dbReference type="EMBL" id="EAR86997.2"/>
    </source>
</evidence>
<organism evidence="1 2">
    <name type="scientific">Tetrahymena thermophila (strain SB210)</name>
    <dbReference type="NCBI Taxonomy" id="312017"/>
    <lineage>
        <taxon>Eukaryota</taxon>
        <taxon>Sar</taxon>
        <taxon>Alveolata</taxon>
        <taxon>Ciliophora</taxon>
        <taxon>Intramacronucleata</taxon>
        <taxon>Oligohymenophorea</taxon>
        <taxon>Hymenostomatida</taxon>
        <taxon>Tetrahymenina</taxon>
        <taxon>Tetrahymenidae</taxon>
        <taxon>Tetrahymena</taxon>
    </lineage>
</organism>
<dbReference type="InParanoid" id="Q22P14"/>
<dbReference type="EMBL" id="GG662856">
    <property type="protein sequence ID" value="EAR86997.2"/>
    <property type="molecule type" value="Genomic_DNA"/>
</dbReference>
<dbReference type="SUPFAM" id="SSF52047">
    <property type="entry name" value="RNI-like"/>
    <property type="match status" value="1"/>
</dbReference>
<dbReference type="HOGENOM" id="CLU_1317777_0_0_1"/>
<evidence type="ECO:0000313" key="2">
    <source>
        <dbReference type="Proteomes" id="UP000009168"/>
    </source>
</evidence>
<protein>
    <submittedName>
        <fullName evidence="1">Uncharacterized protein</fullName>
    </submittedName>
</protein>